<dbReference type="InterPro" id="IPR035959">
    <property type="entry name" value="RutC-like_sf"/>
</dbReference>
<name>A0A345ZYM7_9HYPH</name>
<dbReference type="RefSeq" id="WP_115692403.1">
    <property type="nucleotide sequence ID" value="NZ_CP031417.1"/>
</dbReference>
<dbReference type="GO" id="GO:0005829">
    <property type="term" value="C:cytosol"/>
    <property type="evidence" value="ECO:0007669"/>
    <property type="project" value="TreeGrafter"/>
</dbReference>
<dbReference type="Pfam" id="PF01042">
    <property type="entry name" value="Ribonuc_L-PSP"/>
    <property type="match status" value="1"/>
</dbReference>
<keyword evidence="3" id="KW-1185">Reference proteome</keyword>
<sequence>MLEPISPNPESDAKLAYSQGMVVRGETRTLYISGQVAADAAGQVAPDFEGQVRQVWTNLIGVLSAANMKVTDLIKVTAFLTDTKDFPVYVKLRAEFLSGHKPTSTLLVVSALARPEWKIEVEAVAVSTSG</sequence>
<organism evidence="2 3">
    <name type="scientific">Pseudolabrys taiwanensis</name>
    <dbReference type="NCBI Taxonomy" id="331696"/>
    <lineage>
        <taxon>Bacteria</taxon>
        <taxon>Pseudomonadati</taxon>
        <taxon>Pseudomonadota</taxon>
        <taxon>Alphaproteobacteria</taxon>
        <taxon>Hyphomicrobiales</taxon>
        <taxon>Xanthobacteraceae</taxon>
        <taxon>Pseudolabrys</taxon>
    </lineage>
</organism>
<dbReference type="OrthoDB" id="9799840at2"/>
<dbReference type="PANTHER" id="PTHR11803:SF58">
    <property type="entry name" value="PROTEIN HMF1-RELATED"/>
    <property type="match status" value="1"/>
</dbReference>
<protein>
    <submittedName>
        <fullName evidence="2">RidA family protein</fullName>
    </submittedName>
</protein>
<evidence type="ECO:0000313" key="3">
    <source>
        <dbReference type="Proteomes" id="UP000254889"/>
    </source>
</evidence>
<dbReference type="Proteomes" id="UP000254889">
    <property type="component" value="Chromosome"/>
</dbReference>
<dbReference type="CDD" id="cd00448">
    <property type="entry name" value="YjgF_YER057c_UK114_family"/>
    <property type="match status" value="1"/>
</dbReference>
<evidence type="ECO:0000256" key="1">
    <source>
        <dbReference type="ARBA" id="ARBA00010552"/>
    </source>
</evidence>
<proteinExistence type="inferred from homology"/>
<dbReference type="InterPro" id="IPR006175">
    <property type="entry name" value="YjgF/YER057c/UK114"/>
</dbReference>
<dbReference type="Gene3D" id="3.30.1330.40">
    <property type="entry name" value="RutC-like"/>
    <property type="match status" value="1"/>
</dbReference>
<accession>A0A345ZYM7</accession>
<dbReference type="GO" id="GO:0019239">
    <property type="term" value="F:deaminase activity"/>
    <property type="evidence" value="ECO:0007669"/>
    <property type="project" value="TreeGrafter"/>
</dbReference>
<dbReference type="AlphaFoldDB" id="A0A345ZYM7"/>
<comment type="similarity">
    <text evidence="1">Belongs to the RutC family.</text>
</comment>
<dbReference type="KEGG" id="ptaw:DW352_16725"/>
<evidence type="ECO:0000313" key="2">
    <source>
        <dbReference type="EMBL" id="AXK82024.1"/>
    </source>
</evidence>
<dbReference type="SUPFAM" id="SSF55298">
    <property type="entry name" value="YjgF-like"/>
    <property type="match status" value="1"/>
</dbReference>
<dbReference type="EMBL" id="CP031417">
    <property type="protein sequence ID" value="AXK82024.1"/>
    <property type="molecule type" value="Genomic_DNA"/>
</dbReference>
<gene>
    <name evidence="2" type="ORF">DW352_16725</name>
</gene>
<reference evidence="2 3" key="1">
    <citation type="submission" date="2018-07" db="EMBL/GenBank/DDBJ databases">
        <authorList>
            <person name="Quirk P.G."/>
            <person name="Krulwich T.A."/>
        </authorList>
    </citation>
    <scope>NUCLEOTIDE SEQUENCE [LARGE SCALE GENOMIC DNA]</scope>
    <source>
        <strain evidence="2 3">CC-BB4</strain>
    </source>
</reference>
<dbReference type="PANTHER" id="PTHR11803">
    <property type="entry name" value="2-IMINOBUTANOATE/2-IMINOPROPANOATE DEAMINASE RIDA"/>
    <property type="match status" value="1"/>
</dbReference>